<dbReference type="Pfam" id="PF26325">
    <property type="entry name" value="YhjD"/>
    <property type="match status" value="1"/>
</dbReference>
<dbReference type="InterPro" id="IPR058600">
    <property type="entry name" value="YhjD-like"/>
</dbReference>
<evidence type="ECO:0008006" key="3">
    <source>
        <dbReference type="Google" id="ProtNLM"/>
    </source>
</evidence>
<dbReference type="STRING" id="1742358.GCA_001439605_01095"/>
<protein>
    <recommendedName>
        <fullName evidence="3">YhjD</fullName>
    </recommendedName>
</protein>
<name>A0A4R1AVW6_9BACI</name>
<accession>A0A4R1AVW6</accession>
<gene>
    <name evidence="1" type="ORF">E0Y62_10295</name>
</gene>
<dbReference type="Proteomes" id="UP000293846">
    <property type="component" value="Unassembled WGS sequence"/>
</dbReference>
<dbReference type="OrthoDB" id="2988956at2"/>
<proteinExistence type="predicted"/>
<dbReference type="AlphaFoldDB" id="A0A4R1AVW6"/>
<dbReference type="RefSeq" id="WP_057763752.1">
    <property type="nucleotide sequence ID" value="NZ_CP183326.1"/>
</dbReference>
<organism evidence="1 2">
    <name type="scientific">Cytobacillus praedii</name>
    <dbReference type="NCBI Taxonomy" id="1742358"/>
    <lineage>
        <taxon>Bacteria</taxon>
        <taxon>Bacillati</taxon>
        <taxon>Bacillota</taxon>
        <taxon>Bacilli</taxon>
        <taxon>Bacillales</taxon>
        <taxon>Bacillaceae</taxon>
        <taxon>Cytobacillus</taxon>
    </lineage>
</organism>
<dbReference type="EMBL" id="SJTH01000009">
    <property type="protein sequence ID" value="TCJ04477.1"/>
    <property type="molecule type" value="Genomic_DNA"/>
</dbReference>
<reference evidence="1 2" key="1">
    <citation type="submission" date="2019-03" db="EMBL/GenBank/DDBJ databases">
        <authorList>
            <person name="Jensen L."/>
            <person name="Storgaard J."/>
            <person name="Sulaj E."/>
            <person name="Schramm A."/>
            <person name="Marshall I.P.G."/>
        </authorList>
    </citation>
    <scope>NUCLEOTIDE SEQUENCE [LARGE SCALE GENOMIC DNA]</scope>
    <source>
        <strain evidence="1 2">2017H2G3</strain>
    </source>
</reference>
<evidence type="ECO:0000313" key="1">
    <source>
        <dbReference type="EMBL" id="TCJ04477.1"/>
    </source>
</evidence>
<comment type="caution">
    <text evidence="1">The sequence shown here is derived from an EMBL/GenBank/DDBJ whole genome shotgun (WGS) entry which is preliminary data.</text>
</comment>
<keyword evidence="2" id="KW-1185">Reference proteome</keyword>
<sequence>MTRIPEEDRNILEQAIYLPMVLTILNRDLTVINKSSFKLPQPYLNLVEETMKVIQKELSAVKLYMSKNKLKVQQLKRDEAFTMFLFLYKGYEEQHNYFNPRIRNKVQELMDYYLYKRHMSSYIKSPKN</sequence>
<evidence type="ECO:0000313" key="2">
    <source>
        <dbReference type="Proteomes" id="UP000293846"/>
    </source>
</evidence>